<sequence length="159" mass="18745">MKNKKVLFSKIASFQKTKIMNVENENPENENQSNFGREKNVRGQNKLTKESKAVLFEALKTDYQRLEKLLNCCSLDERANLLKGFTKYLTTGDDEISQEMRKILWEQLEPHYKKLRFYVPHLTPKEKITVLRGFLNEITPVHRKEAVNIIVKQKIKFTT</sequence>
<feature type="region of interest" description="Disordered" evidence="1">
    <location>
        <begin position="24"/>
        <end position="43"/>
    </location>
</feature>
<dbReference type="AlphaFoldDB" id="A0A246G938"/>
<evidence type="ECO:0000313" key="3">
    <source>
        <dbReference type="Proteomes" id="UP000198034"/>
    </source>
</evidence>
<protein>
    <submittedName>
        <fullName evidence="2">Uncharacterized protein</fullName>
    </submittedName>
</protein>
<accession>A0A246G938</accession>
<feature type="compositionally biased region" description="Low complexity" evidence="1">
    <location>
        <begin position="24"/>
        <end position="34"/>
    </location>
</feature>
<reference evidence="2 3" key="1">
    <citation type="journal article" date="2017" name="Infect. Genet. Evol.">
        <title>Comparative genome analysis of fish pathogen Flavobacterium columnare reveals extensive sequence diversity within the species.</title>
        <authorList>
            <person name="Kayansamruaj P."/>
            <person name="Dong H.T."/>
            <person name="Hirono I."/>
            <person name="Kondo H."/>
            <person name="Senapin S."/>
            <person name="Rodkhum C."/>
        </authorList>
    </citation>
    <scope>NUCLEOTIDE SEQUENCE [LARGE SCALE GENOMIC DNA]</scope>
    <source>
        <strain evidence="2 3">1214</strain>
    </source>
</reference>
<proteinExistence type="predicted"/>
<dbReference type="EMBL" id="MTCY01000034">
    <property type="protein sequence ID" value="OWP75861.1"/>
    <property type="molecule type" value="Genomic_DNA"/>
</dbReference>
<comment type="caution">
    <text evidence="2">The sequence shown here is derived from an EMBL/GenBank/DDBJ whole genome shotgun (WGS) entry which is preliminary data.</text>
</comment>
<dbReference type="Proteomes" id="UP000198034">
    <property type="component" value="Unassembled WGS sequence"/>
</dbReference>
<name>A0A246G938_9FLAO</name>
<evidence type="ECO:0000256" key="1">
    <source>
        <dbReference type="SAM" id="MobiDB-lite"/>
    </source>
</evidence>
<organism evidence="2 3">
    <name type="scientific">Flavobacterium columnare</name>
    <dbReference type="NCBI Taxonomy" id="996"/>
    <lineage>
        <taxon>Bacteria</taxon>
        <taxon>Pseudomonadati</taxon>
        <taxon>Bacteroidota</taxon>
        <taxon>Flavobacteriia</taxon>
        <taxon>Flavobacteriales</taxon>
        <taxon>Flavobacteriaceae</taxon>
        <taxon>Flavobacterium</taxon>
    </lineage>
</organism>
<evidence type="ECO:0000313" key="2">
    <source>
        <dbReference type="EMBL" id="OWP75861.1"/>
    </source>
</evidence>
<gene>
    <name evidence="2" type="ORF">BWK62_10910</name>
</gene>